<dbReference type="Proteomes" id="UP000451233">
    <property type="component" value="Unassembled WGS sequence"/>
</dbReference>
<reference evidence="1 2" key="1">
    <citation type="submission" date="2019-11" db="EMBL/GenBank/DDBJ databases">
        <title>Pedobacter sp. HMF7056 Genome sequencing and assembly.</title>
        <authorList>
            <person name="Kang H."/>
            <person name="Kim H."/>
            <person name="Joh K."/>
        </authorList>
    </citation>
    <scope>NUCLEOTIDE SEQUENCE [LARGE SCALE GENOMIC DNA]</scope>
    <source>
        <strain evidence="1 2">HMF7056</strain>
    </source>
</reference>
<name>A0A7K1XTT5_9SPHI</name>
<evidence type="ECO:0000313" key="1">
    <source>
        <dbReference type="EMBL" id="MXV14415.1"/>
    </source>
</evidence>
<comment type="caution">
    <text evidence="1">The sequence shown here is derived from an EMBL/GenBank/DDBJ whole genome shotgun (WGS) entry which is preliminary data.</text>
</comment>
<accession>A0A7K1XTT5</accession>
<dbReference type="RefSeq" id="WP_160905389.1">
    <property type="nucleotide sequence ID" value="NZ_WVHS01000001.1"/>
</dbReference>
<gene>
    <name evidence="1" type="ORF">GS398_03830</name>
</gene>
<proteinExistence type="predicted"/>
<keyword evidence="2" id="KW-1185">Reference proteome</keyword>
<organism evidence="1 2">
    <name type="scientific">Hufsiella ginkgonis</name>
    <dbReference type="NCBI Taxonomy" id="2695274"/>
    <lineage>
        <taxon>Bacteria</taxon>
        <taxon>Pseudomonadati</taxon>
        <taxon>Bacteroidota</taxon>
        <taxon>Sphingobacteriia</taxon>
        <taxon>Sphingobacteriales</taxon>
        <taxon>Sphingobacteriaceae</taxon>
        <taxon>Hufsiella</taxon>
    </lineage>
</organism>
<protein>
    <submittedName>
        <fullName evidence="1">Uncharacterized protein</fullName>
    </submittedName>
</protein>
<sequence>MVTLNNHSFMTVEEQLEVLEAGYRKVTVSPEAALEFLKSSGLLELSEQSRRYDEIEAARQKKKHKTS</sequence>
<dbReference type="EMBL" id="WVHS01000001">
    <property type="protein sequence ID" value="MXV14415.1"/>
    <property type="molecule type" value="Genomic_DNA"/>
</dbReference>
<dbReference type="AlphaFoldDB" id="A0A7K1XTT5"/>
<evidence type="ECO:0000313" key="2">
    <source>
        <dbReference type="Proteomes" id="UP000451233"/>
    </source>
</evidence>